<feature type="domain" description="PKD" evidence="2">
    <location>
        <begin position="1447"/>
        <end position="1493"/>
    </location>
</feature>
<accession>A0A315Z6R9</accession>
<dbReference type="Gene3D" id="2.60.40.10">
    <property type="entry name" value="Immunoglobulins"/>
    <property type="match status" value="10"/>
</dbReference>
<feature type="domain" description="PKD" evidence="2">
    <location>
        <begin position="1115"/>
        <end position="1161"/>
    </location>
</feature>
<dbReference type="EMBL" id="QGDO01000005">
    <property type="protein sequence ID" value="PWJ40087.1"/>
    <property type="molecule type" value="Genomic_DNA"/>
</dbReference>
<dbReference type="SUPFAM" id="SSF49299">
    <property type="entry name" value="PKD domain"/>
    <property type="match status" value="10"/>
</dbReference>
<organism evidence="3 4">
    <name type="scientific">Sediminitomix flava</name>
    <dbReference type="NCBI Taxonomy" id="379075"/>
    <lineage>
        <taxon>Bacteria</taxon>
        <taxon>Pseudomonadati</taxon>
        <taxon>Bacteroidota</taxon>
        <taxon>Cytophagia</taxon>
        <taxon>Cytophagales</taxon>
        <taxon>Flammeovirgaceae</taxon>
        <taxon>Sediminitomix</taxon>
    </lineage>
</organism>
<dbReference type="InterPro" id="IPR035986">
    <property type="entry name" value="PKD_dom_sf"/>
</dbReference>
<dbReference type="InterPro" id="IPR026341">
    <property type="entry name" value="T9SS_type_B"/>
</dbReference>
<feature type="signal peptide" evidence="1">
    <location>
        <begin position="1"/>
        <end position="23"/>
    </location>
</feature>
<dbReference type="PROSITE" id="PS50093">
    <property type="entry name" value="PKD"/>
    <property type="match status" value="6"/>
</dbReference>
<dbReference type="InterPro" id="IPR013783">
    <property type="entry name" value="Ig-like_fold"/>
</dbReference>
<evidence type="ECO:0000256" key="1">
    <source>
        <dbReference type="SAM" id="SignalP"/>
    </source>
</evidence>
<gene>
    <name evidence="3" type="ORF">BC781_105150</name>
</gene>
<feature type="domain" description="PKD" evidence="2">
    <location>
        <begin position="2372"/>
        <end position="2397"/>
    </location>
</feature>
<proteinExistence type="predicted"/>
<dbReference type="RefSeq" id="WP_109620502.1">
    <property type="nucleotide sequence ID" value="NZ_QGDO01000005.1"/>
</dbReference>
<dbReference type="SMART" id="SM00089">
    <property type="entry name" value="PKD"/>
    <property type="match status" value="11"/>
</dbReference>
<dbReference type="NCBIfam" id="TIGR04131">
    <property type="entry name" value="Bac_Flav_CTERM"/>
    <property type="match status" value="1"/>
</dbReference>
<reference evidence="3 4" key="1">
    <citation type="submission" date="2018-03" db="EMBL/GenBank/DDBJ databases">
        <title>Genomic Encyclopedia of Archaeal and Bacterial Type Strains, Phase II (KMG-II): from individual species to whole genera.</title>
        <authorList>
            <person name="Goeker M."/>
        </authorList>
    </citation>
    <scope>NUCLEOTIDE SEQUENCE [LARGE SCALE GENOMIC DNA]</scope>
    <source>
        <strain evidence="3 4">DSM 28229</strain>
    </source>
</reference>
<name>A0A315Z6R9_SEDFL</name>
<evidence type="ECO:0000313" key="4">
    <source>
        <dbReference type="Proteomes" id="UP000245535"/>
    </source>
</evidence>
<feature type="domain" description="PKD" evidence="2">
    <location>
        <begin position="44"/>
        <end position="93"/>
    </location>
</feature>
<dbReference type="Pfam" id="PF13585">
    <property type="entry name" value="CHU_C"/>
    <property type="match status" value="1"/>
</dbReference>
<sequence length="6844" mass="751934">MKKNFLYIFFILLLFANHNESFAQRLVADISGTQTTYNGSNSISGCEGVAIQFSIDPEGGTVTNYSWNLGNGNSSTLASPFDQYNATGIFTVTANFDYNGTPTTITATNFIEVFDVPNVSLEADVTSGCVGTTVQLVVDDTTYLFDEVTYLIDNQTFQGDTSLAGAPVSVTLNNSGVYDVDMRVITQDGCDFIVSRTGYITILDDFDVSMSISQELFCGNTVTVDFIGEARNENGMLISNDSVTYTWDFGDGNTASGDTVSHTYNIADGLSFTPSVVGRIQNCEGSTTNSLALNHYTITDGFDFTLPSTNCNSYEITFDPLLDETTFAGYQILWDFGDGDSLVANIGDNVVHDFSNSTLGTITRTVSISVLGVDDNSCIYSENVTIPPVPTAEIEIVTNDLNFCSNPYLVNVEIVNTTNLNNFFWRIQGETTEQFHNQDSVQLTLSNSGMSTIQIVFDSGDPATNCVLDEIDVETADLDVSISGDDEGCEPFGGTLNATVGWNGGALPTGISIASYEWQIVDLNTSTVIYSDTTTVDNLNFAGLAWGEYEAFVTVISDSVGMNAPCQVTSSAFPINVGVEPTLSFTAYPEPNICNNSMVTFTNTSTVPAGYTMPVTYEWSVLNDGNYVASTDPNGNFTTIYNGLADGTTIDVALRSYTNGCYSTALVEVGILTIVGPNPIMSFTTDACNPTSIEVDNISTGMPSNGMYMWDFTFNDGGSISTYSTTTSNLTEDPTENGDFPIFGSLPQGDIPASTVIDVDLTIIDTTSVPTVTPPPFCEVTQSFQATMPPAIPTLSVSVSDDSVCVGEGVIYTPSVTNAVSYTWSIQGDQATPVTITDFFSTPTINFTVPGNYTGTLDMILANGCSYTITLPSVRVDGVSFDLDVPTAACVGADVDFDLTNFVTSSSSINWYWIVDTDTVQTGTGTPISSVDNYVFNSSKMPQSDTYDVTLAVDNGICTYSRTEQIIITKPNVEFTGNDADYVTFEYGCDDITTEIDISLSMDDLYNPFTATFDWYMYDTGTGTSTPVAAAVGNNFAPFEFVLSDGMYDFILVVTDENGCSDQDTVSFTVPAIQVTEPDFTVDNNVLMCPDFVNFTDLANDLTGNTLRREVPDGFGGLKSIDPYLWEWDFGDGIFVNSGNGSVAHYYARPGTYQARLRVRDQLDDGTICISDWSNFLTITVGGTQGSFEFDRYIGYEFYDVNTLDSLAVNLTAFPIDDPNTDITQTQYVWASGDGQLGTDSVQTFKYIVPAGNNQVVYTPSLTFRDENGCDYPADYSGSLTVLDCPEFTVSDVTRCTSEGQFSLDITDTNFSTVNIDSADYTYNSTLHYQWSVNGTAVSSADGGDLPTVTINFGDAATAATNPWIVDPDDTPKVYSVRVWIEADYTDKNDATNNITGEVVCEQVQSFNVDYDPNPVAFFQVTNAITNRCEGTVLNLDASGTNFAPFTGTSIATYEWDLDNDGAYDDATGVSVNNNFGAAGFYMVGLRVTSDEGCQHIFQDQLVVTPIPVADFTYQNVCGSYGIQFTDLSSVTDIDSDEIDTWEWDFDNDGTYDTTYTTFASTITYDYQAAGKSLDQQYNVSLRVTTNKNCTHTYSLTNIPVYFFNLPVMDFVAERQADNLPLEACVGEDFLITNNTTIDNSNLSSFIPPLTASTNEIVRFEWDFGDGNTSVVTNRNPFTHQYTAAGTYTISLTAVTERNCATILQKDVEVHEFPNLAIESNFTEGSDFRKIICEGSGTISPRAGSALNANFDYLWTIQQVNGGAANVSVGNTFNTHSFDVNAVSYDSGSRFLEVGFDLVVIDTSENSNCTITLSDSVYIYRDPDILFADSIGVSDCDTSYTIMPLGTEVVNGYTYQWSNVPGSMSGGVVTSGSSNNQDYYTEVTSFDPDSAHAQMRYALRVRNDGSFKGINTGCDDRDSVTVHFFRTPEITNQDSLFCALVNDTLQFTPFDTENIVDFTNVWSETTAPTGGAVDYLDLNVQNLEIEPTAFDNSSTKITGSLTLLSTNSLSPTCTDSETYDYTIYRKPDINLTEMKAGGSCSLEAELKPFGNEAIDYDYTWSLVSAVGGTVSVQNNLTDQDLTIQVDNFDSLSSIVQVRCKLVAVHKESMTCADSSEITVEFYRTPITDLNHISRSPLCEDGSIDVSPSEATVNGFVYEWTVTDIFSSPTDGAGETISISDTSIYEPTISNPTFLANSSLTTVQLNLKVSNLANPTCFTQDTLSLTFYVNPDPALNVVTTEDTLRVGTGQKVYRLVNDQATVQFEDQSTHQAPGININAINWDFGDGNNLFAQTPLATVTSNYINQYGETVISLTAIDDRACQDSVQTRIYLAPEPIIDPVQITNVCIGDSTQFSVLVDYAIDSLENRTDNQFDWDFGDGTGWQMNLGESPTHYYATPDNLNDTTFTATLRVTSRYGTTSTRTFDVDLLRTPYFDDYEIVYNGDSCSNDFTAFPLGQSDINTGVFNYSWVATNVTGTDGNTPLDALVADPTNEDQNANVGFALPSNIFGQNETRVVLTYELTMANVQDSLNCIAVLDTSMTFYRTPVYLNDSITRANFCDLEVDIKPLGDSITIAHGAGFNYQWSIVDGSLTGASISEADFLIQSGLATQLNNQNVNLSISNTIFANGESEIFLQVRSEIENTFRTSCQDSKIYDVYFYRTPEIDFTDDLTACGDEINIAPLGAELVNGFSYLWQITSFDGFDGTPSITAGNDTLQNLNFSISNSDFISDTSVIDLDFRLSVAHPVDVSDSSCLVTKDTLVKFYRTPIVDLTYQKVANDTCAQIATLFPLEDTVKGFIYEWSLVSENRGHITLPSDLSARELLIEVDSFAMGEVDIEATFKLKVWNSESVSCVDSSTVDIRFYRTPETMVMTTGSTCDQDVMFTSANETLMNADYVWNQLALSGGTVNIMGDSTRELQVMVDDYSDGSTQIDVTYEVAIINTLVANDCDDYDTLSYTFYRPPLIDLTIERDSCDGQIVFKSFGDETIAGFDYQWSIDSLRGGSVQNSDLSLQNLSVSPNLYDSLSHSIEVFLSLEVENIASGCTNIQDTSVVLKRIPNAFTSADNQNTCASDTLSFSADESDNSGFVYDWSRIQLEDNLNQPKTTIYESNRNSYELDLSYDNNLFSGEELFVEGLYEINIQNSLSDSCVSVDTVNARFYRIPETGLSFAWDNSDSCAQELTITPMENKVSGFIYSWSIVEVDSGSVDTLWINDDYELEVSVDSYNTGESIIEASIEVEITNSLSGSCTVKDTIDIVFYRPPFIVATVDSLACTSEFTLHSTPEEVSGFNYTWSQTSVNGGSVSMGVTDKDSLVVNVTSFDSASTFVDVVYQLDVMHDSVNACPITENYAVRFYRTPQLFYNIAQDSCSDTAALNPISNEVISGYNFTWSKTNTIGGQVSTADSTSQILNLNLSNFDSLSHKVTVDYHLDIENPDQNSCSIAHDTTVVFYRTPSVVFATDSLFSCADSSLVASVQEDSIGGFDYTWRQISIQSDQSVVSQQINQNSLSDYELQTTFANVDFPSDAARMIFGYELSVENAESTSCANLDTINFVYYRIPDFDLTVTRAGNDSCASMATFQADEAQVNGFNYQWTVLDTTGGAVSVVNNLTDYNLDVALDSFAIGSSEVEVEVELIVGNSFTTNCTQRDTLSVIFYRTPDLVLNLDQSACSEHFVLNITEESVGGFNYEWDVINVLGGSVSYTNYLDDSLAVSVDSFANGSSFIDVSVELDVENANSTSCQDTTSTMVRIHRTPVANIQLDLLDCAQSSQVDAIGGETVSGYTYLWTLIDDEGGSVQITNPTGEVTDIRVQSFDSLSFDIDVSVALSITNTDNPSCIDLDTLTFKFYRTPDASISADSLFACSDGQIQVSPTELANDSLIYIWSVGTVVSDQGDNLAIQHNGLNSYQFSSSFVNATFSGQATVAYAKVGLDVQNTSLTSCLDTDSAVLTYYRIPKVEAKATPMVSCTEGVEFTLDEDSIGNFNYYWKQESVTGGTVTALGDSSDWNFEVLASSFDSGSHQIELTYSVLVVNNNSTTCSETDTITYIIERAPHIDLFVSAHNCEDDISLNAINAEGITGFEYTWTKLTETGGAVTNTDTTSANLNVMLDRFDNTAHKLEADYEVRVSNPDLALCDEVSDTTVVFYRIPEAEIANSTYSNCADNVISLSAVEDSVGGFNYRWEEIAMNTDAGSLTALSSVSDTSNYELSLNMTNVDFPVTTSTVSVTYVLHIENSESGSCTDSDTVSVNFYRTPNADLAFTRTANDSCSNSLLLAPTEAQVTGFNYKWRTLSVNGGTISLDTLLSGYELEVTSSSFDNGSAQITAQFEILVQNSADTLCADRDTISVNLYRTPEVVYSKIGDDCDDEIDLFANSESISDFNYTWTLQTSTGGTYQTSALTSDSLNIETLTFDNGSSQIDLTYNLRVENALSTNCWVDTLVSESIFRIPEIDFALNLDSCDLLAEIDAIQSENISGYTYQWRVLNSVGGSVAINDSTLEDIDLSVTNFDSLSHKIITNLEVQVRNANQMTCADLDTIEVIFHRSPSAQILAVQRDTCAGNELALRPIESENSGFIYQWSRSDVRVDTGTAPAVSMQAATNAYNQSFIIQNSDFTGQTTTAAFAAFLNVENTESSNCSSTDSVILTFYRIPEVDLVSSYVGNDSCSDQINIRPQEIEISNFEYSWSKIEEEGGSVSEFTNLDVYQLGVDVNTFNVGSSVVRARYELMVRNESDLTCSARDTIDVFFYRTPDILAQSDLQTCEQAVVLTSNTENVVGFEYQWNLESISGGSLQLGNTSYDSLEVSSPSFDNGNHFIDARFKVVSENEVTACQDSSEVDIRIHRVPSINFDITKADCDENAVITSFGSELIAGFDYEWDILDDDGGQVSIDNSAAQDVRFIVNYYDSLNAKIDLDFRLTVENNDSPDCEDIQDSTLTFYRTPKATLAFDSLTSCMNMLSISAVEDSIPDFNYAWSIQSLNSDGENSSISIENSDLNQYNLDILVDSAGFPASASWVSMDVMLNVENSFSSTCSDLDSAQLIFYRQPKVELASAYIGGDSCSSHISIFPQEDSVGGFTYTWRNISTTGGNIVTDHLNTAHTLEVEAISFNGNETEIHAQFELVVQNSSSTTCSASDVIDIYFYKTPTLSFSQNNQYCSSDNILVSPVEDENENYNYTWDVVSLTDQNGNTYSFDQVSDLNDYQLGLVFNSFPQEVSELDAVLVLSVENSLNTQCQVFDTLQFSILRSPEVNLMVEYTPSCLDETMRITPDIDFVEDYNYTWELDTAYDDLGNSIIPVTSDLQGKYLEVSRPSTIDMSAVSFTAVYRVSIENTSTNTCISSDTISLRFDRAADISLAVADTLSCSDEVLSLRVNESRVDRYSFDWYVEQVLSNTSEVGTVDHTLDSQDRTIQLDKPSFPYGSSYLNIDLRAESHNLENDSCSIGAYYSAIMIRKPSFENLSETIADCGLQTLIKPFGDESIAGYENSWSIQSSSGLSINPTLDSTQVNMMDLSFGITEADFSTGSHKAEITFALTTANNSIDSLSCVDSVQYTSVFYRTPSIAFEPEYLSSDSCSNQISINSSSEDISGFNYTWVKVEEEGGSVSVSNDMTKEVEITVDNFEASSSVIEVLMRLDVENSESTSCTTSDTIRVRLFRDPSAQIVIASAADCNDQITFTPQSDMIEGIAYNWTENEIVGGQINTTGQGTSFEADIISFDSASHKIDFEVTLTTQNTNSNSCSNTETVSYTFYRTPEINFAVVEGDCEETKIINPFGSEVMMGYDYSWSISSQSGGTIQLSSTSSESISVNVNQFNSNSHVIDAIIRLEVQNSESTTCSDIEEISIQFNRTPSVTLNSDERIVCEDDQITLGLDEDVLNGFDYQWVQVNLSTDTAGVTSLNNTDLSLPSIDLSNPVFPMGAAIVTSTYELQVLNENSTSCLASDTITVSFARTPTVELIEVENNFCSVAAVPIFPIEDEDVRGYTYQWRKVVARTDQGDDVTLLEEGLNEKQLFVSFDDELSSNISEITATYELLVFNSYLPSCQASEQITFTIQRAGAVSIIEDEDSICGQTSYSFTPGENMPENYSFEWTKVEESTDLNTETNWVSKTSLANNAIQIDIDSFPTGTAQITASYSLMVSRNGNAMCVTDSVYTRTFIREPNAFINNEYQICYSDSITLVPLGMEEVSNFSYRWTQIQGFEDNDGLEHIISYSDTLSETSNILLTSPEFPDNVYTLTTRYQLEIWNNFSPNCKQTLETDVVFYRLPEFVVADTTSICEGEGITLSMIDNTLSGFIANWDIVDVKGGSINSISNLSRNQISVSENAFSSESDSIKISLIASISHQENTSCIEQKEVEVYIIKTPEVVLSITDNCEDTAVLFDASESLLYDKPHRFYWSIDLGNVWNETTEPYFESTFNQAGDQEVWLRIENETGCSSDIFKQQFYVNPTPEPLFSIENTCLGVESRLVNSSTISNNTPLTYSWEVRKDSMLVYTTDESEPVLNLEEAGNYEVVLYAISELGCRDSLTKNYEVYPLPVVQISEDKYICEGDAINLNVSGGEVYHWSTEEEGEEIVVSPTEDTYYYVEVTDENGCISTDSVKVSVIPRVPLESKIRSCVGEVVTLDARIMNYDGLVQTYEWSTGATTPYIDVTESGIYTVQSMVEHASGVSCMNTLDINVKFNQAPPKTLEADTVYCFEFGDVMTLSAAEGDDFTYYWHDTGETTRTVERRGSGTYSVTVVDESDTTFCTMTDTISVQEICPPRVYLPNAFTPNNDGLNDVFILKTAYALNITLKIFNRWGEEIFFMNYENSEEANEEGNAWDGKNGSKEMPAGTYNYIIMYESELERGKMLTEYGQITLIR</sequence>
<dbReference type="InterPro" id="IPR000601">
    <property type="entry name" value="PKD_dom"/>
</dbReference>
<dbReference type="CDD" id="cd00146">
    <property type="entry name" value="PKD"/>
    <property type="match status" value="2"/>
</dbReference>
<comment type="caution">
    <text evidence="3">The sequence shown here is derived from an EMBL/GenBank/DDBJ whole genome shotgun (WGS) entry which is preliminary data.</text>
</comment>
<feature type="domain" description="PKD" evidence="2">
    <location>
        <begin position="239"/>
        <end position="264"/>
    </location>
</feature>
<keyword evidence="4" id="KW-1185">Reference proteome</keyword>
<dbReference type="Proteomes" id="UP000245535">
    <property type="component" value="Unassembled WGS sequence"/>
</dbReference>
<dbReference type="OrthoDB" id="1652165at2"/>
<dbReference type="Pfam" id="PF18911">
    <property type="entry name" value="PKD_4"/>
    <property type="match status" value="4"/>
</dbReference>
<dbReference type="InterPro" id="IPR022409">
    <property type="entry name" value="PKD/Chitinase_dom"/>
</dbReference>
<feature type="domain" description="PKD" evidence="2">
    <location>
        <begin position="1651"/>
        <end position="1710"/>
    </location>
</feature>
<evidence type="ECO:0000259" key="2">
    <source>
        <dbReference type="PROSITE" id="PS50093"/>
    </source>
</evidence>
<keyword evidence="1" id="KW-0732">Signal</keyword>
<evidence type="ECO:0000313" key="3">
    <source>
        <dbReference type="EMBL" id="PWJ40087.1"/>
    </source>
</evidence>
<protein>
    <submittedName>
        <fullName evidence="3">Gliding motility-associated-like protein</fullName>
    </submittedName>
</protein>
<feature type="chain" id="PRO_5016258639" evidence="1">
    <location>
        <begin position="24"/>
        <end position="6844"/>
    </location>
</feature>